<dbReference type="AlphaFoldDB" id="A0AAN9MK17"/>
<sequence>MVRSPTLAPRFLFVQGLLQPKLLLPQRITAKSKVVVATATLPAKSNGLRTKSQMIECRENQPLIDQDFAFCDFSQEVVYLYVLLDIRSLRSG</sequence>
<reference evidence="1 2" key="1">
    <citation type="submission" date="2024-01" db="EMBL/GenBank/DDBJ databases">
        <title>The genomes of 5 underutilized Papilionoideae crops provide insights into root nodulation and disease resistanc.</title>
        <authorList>
            <person name="Jiang F."/>
        </authorList>
    </citation>
    <scope>NUCLEOTIDE SEQUENCE [LARGE SCALE GENOMIC DNA]</scope>
    <source>
        <strain evidence="1">JINMINGXINNONG_FW02</strain>
        <tissue evidence="1">Leaves</tissue>
    </source>
</reference>
<evidence type="ECO:0000313" key="1">
    <source>
        <dbReference type="EMBL" id="KAK7356056.1"/>
    </source>
</evidence>
<evidence type="ECO:0000313" key="2">
    <source>
        <dbReference type="Proteomes" id="UP001374584"/>
    </source>
</evidence>
<name>A0AAN9MK17_PHACN</name>
<protein>
    <submittedName>
        <fullName evidence="1">Uncharacterized protein</fullName>
    </submittedName>
</protein>
<keyword evidence="2" id="KW-1185">Reference proteome</keyword>
<proteinExistence type="predicted"/>
<gene>
    <name evidence="1" type="ORF">VNO80_15322</name>
</gene>
<accession>A0AAN9MK17</accession>
<dbReference type="Proteomes" id="UP001374584">
    <property type="component" value="Unassembled WGS sequence"/>
</dbReference>
<organism evidence="1 2">
    <name type="scientific">Phaseolus coccineus</name>
    <name type="common">Scarlet runner bean</name>
    <name type="synonym">Phaseolus multiflorus</name>
    <dbReference type="NCBI Taxonomy" id="3886"/>
    <lineage>
        <taxon>Eukaryota</taxon>
        <taxon>Viridiplantae</taxon>
        <taxon>Streptophyta</taxon>
        <taxon>Embryophyta</taxon>
        <taxon>Tracheophyta</taxon>
        <taxon>Spermatophyta</taxon>
        <taxon>Magnoliopsida</taxon>
        <taxon>eudicotyledons</taxon>
        <taxon>Gunneridae</taxon>
        <taxon>Pentapetalae</taxon>
        <taxon>rosids</taxon>
        <taxon>fabids</taxon>
        <taxon>Fabales</taxon>
        <taxon>Fabaceae</taxon>
        <taxon>Papilionoideae</taxon>
        <taxon>50 kb inversion clade</taxon>
        <taxon>NPAAA clade</taxon>
        <taxon>indigoferoid/millettioid clade</taxon>
        <taxon>Phaseoleae</taxon>
        <taxon>Phaseolus</taxon>
    </lineage>
</organism>
<comment type="caution">
    <text evidence="1">The sequence shown here is derived from an EMBL/GenBank/DDBJ whole genome shotgun (WGS) entry which is preliminary data.</text>
</comment>
<dbReference type="EMBL" id="JAYMYR010000006">
    <property type="protein sequence ID" value="KAK7356056.1"/>
    <property type="molecule type" value="Genomic_DNA"/>
</dbReference>